<keyword evidence="1" id="KW-0732">Signal</keyword>
<evidence type="ECO:0000313" key="3">
    <source>
        <dbReference type="Proteomes" id="UP000680714"/>
    </source>
</evidence>
<evidence type="ECO:0000256" key="1">
    <source>
        <dbReference type="SAM" id="SignalP"/>
    </source>
</evidence>
<dbReference type="PANTHER" id="PTHR43019">
    <property type="entry name" value="SERINE ENDOPROTEASE DEGS"/>
    <property type="match status" value="1"/>
</dbReference>
<accession>A0ABS5I9P3</accession>
<dbReference type="PRINTS" id="PR00834">
    <property type="entry name" value="PROTEASES2C"/>
</dbReference>
<dbReference type="Proteomes" id="UP000680714">
    <property type="component" value="Unassembled WGS sequence"/>
</dbReference>
<keyword evidence="3" id="KW-1185">Reference proteome</keyword>
<dbReference type="InterPro" id="IPR043504">
    <property type="entry name" value="Peptidase_S1_PA_chymotrypsin"/>
</dbReference>
<dbReference type="Gene3D" id="2.40.10.10">
    <property type="entry name" value="Trypsin-like serine proteases"/>
    <property type="match status" value="2"/>
</dbReference>
<feature type="signal peptide" evidence="1">
    <location>
        <begin position="1"/>
        <end position="21"/>
    </location>
</feature>
<protein>
    <submittedName>
        <fullName evidence="2">Trypsin-like peptidase domain-containing protein</fullName>
    </submittedName>
</protein>
<dbReference type="Pfam" id="PF13365">
    <property type="entry name" value="Trypsin_2"/>
    <property type="match status" value="1"/>
</dbReference>
<dbReference type="RefSeq" id="WP_211546649.1">
    <property type="nucleotide sequence ID" value="NZ_JAGTUF010000003.1"/>
</dbReference>
<sequence length="322" mass="33088">MGFWPPLLMTAALLASSAAFAQSADPVADKEAQVQVLRQRADALKAALDGDVCADPAAAAALLKSAAPARPEGEKGSVLDKTINKQETAATEALEDAKILSRKDLVDRLHKAVVLVIAGNDTGSGFFVTPDIVITNNHVIADAKPGEVMVIGRGLDAPSPAQVLAHTNSAAQNERDYAILRVSGARATTTLPLTLEANELANVVAAGFPGLLLDTDMSFRALIRGDMKAMPELAMSQGAIMAVQNRGRGLPVIAHSAPISGGNSGGPLVDMCGRAMGINTFINVAEKQGANAGFALAATDINAYLRANGITAEIASSGCSAK</sequence>
<dbReference type="InterPro" id="IPR001940">
    <property type="entry name" value="Peptidase_S1C"/>
</dbReference>
<dbReference type="PANTHER" id="PTHR43019:SF23">
    <property type="entry name" value="PROTEASE DO-LIKE 5, CHLOROPLASTIC"/>
    <property type="match status" value="1"/>
</dbReference>
<evidence type="ECO:0000313" key="2">
    <source>
        <dbReference type="EMBL" id="MBR9971136.1"/>
    </source>
</evidence>
<dbReference type="EMBL" id="JAGTUF010000003">
    <property type="protein sequence ID" value="MBR9971136.1"/>
    <property type="molecule type" value="Genomic_DNA"/>
</dbReference>
<dbReference type="SUPFAM" id="SSF50494">
    <property type="entry name" value="Trypsin-like serine proteases"/>
    <property type="match status" value="1"/>
</dbReference>
<gene>
    <name evidence="2" type="ORF">KEC16_05350</name>
</gene>
<comment type="caution">
    <text evidence="2">The sequence shown here is derived from an EMBL/GenBank/DDBJ whole genome shotgun (WGS) entry which is preliminary data.</text>
</comment>
<feature type="chain" id="PRO_5046228950" evidence="1">
    <location>
        <begin position="22"/>
        <end position="322"/>
    </location>
</feature>
<reference evidence="2 3" key="1">
    <citation type="submission" date="2021-04" db="EMBL/GenBank/DDBJ databases">
        <title>Magnetospirillum sulfuroxidans sp. nov., a facultative chemolithoautotrophic sulfur-oxidizing alphaproteobacterium isolated from freshwater sediment and proposals for Paramagetospirillum gen. nov., and Magnetospirillaceae fam. nov.</title>
        <authorList>
            <person name="Koziaeva V."/>
            <person name="Geelhoed J.S."/>
            <person name="Sorokin D.Y."/>
            <person name="Grouzdev D.S."/>
        </authorList>
    </citation>
    <scope>NUCLEOTIDE SEQUENCE [LARGE SCALE GENOMIC DNA]</scope>
    <source>
        <strain evidence="2 3">J10</strain>
    </source>
</reference>
<organism evidence="2 3">
    <name type="scientific">Magnetospirillum sulfuroxidans</name>
    <dbReference type="NCBI Taxonomy" id="611300"/>
    <lineage>
        <taxon>Bacteria</taxon>
        <taxon>Pseudomonadati</taxon>
        <taxon>Pseudomonadota</taxon>
        <taxon>Alphaproteobacteria</taxon>
        <taxon>Rhodospirillales</taxon>
        <taxon>Rhodospirillaceae</taxon>
        <taxon>Magnetospirillum</taxon>
    </lineage>
</organism>
<dbReference type="InterPro" id="IPR009003">
    <property type="entry name" value="Peptidase_S1_PA"/>
</dbReference>
<name>A0ABS5I9P3_9PROT</name>
<proteinExistence type="predicted"/>